<dbReference type="Proteomes" id="UP001172155">
    <property type="component" value="Unassembled WGS sequence"/>
</dbReference>
<proteinExistence type="predicted"/>
<feature type="region of interest" description="Disordered" evidence="1">
    <location>
        <begin position="1"/>
        <end position="109"/>
    </location>
</feature>
<dbReference type="EMBL" id="JAUKUD010000002">
    <property type="protein sequence ID" value="KAK0751037.1"/>
    <property type="molecule type" value="Genomic_DNA"/>
</dbReference>
<organism evidence="2 3">
    <name type="scientific">Schizothecium vesticola</name>
    <dbReference type="NCBI Taxonomy" id="314040"/>
    <lineage>
        <taxon>Eukaryota</taxon>
        <taxon>Fungi</taxon>
        <taxon>Dikarya</taxon>
        <taxon>Ascomycota</taxon>
        <taxon>Pezizomycotina</taxon>
        <taxon>Sordariomycetes</taxon>
        <taxon>Sordariomycetidae</taxon>
        <taxon>Sordariales</taxon>
        <taxon>Schizotheciaceae</taxon>
        <taxon>Schizothecium</taxon>
    </lineage>
</organism>
<comment type="caution">
    <text evidence="2">The sequence shown here is derived from an EMBL/GenBank/DDBJ whole genome shotgun (WGS) entry which is preliminary data.</text>
</comment>
<gene>
    <name evidence="2" type="ORF">B0T18DRAFT_61482</name>
</gene>
<accession>A0AA40KA57</accession>
<feature type="compositionally biased region" description="Basic and acidic residues" evidence="1">
    <location>
        <begin position="59"/>
        <end position="76"/>
    </location>
</feature>
<reference evidence="2" key="1">
    <citation type="submission" date="2023-06" db="EMBL/GenBank/DDBJ databases">
        <title>Genome-scale phylogeny and comparative genomics of the fungal order Sordariales.</title>
        <authorList>
            <consortium name="Lawrence Berkeley National Laboratory"/>
            <person name="Hensen N."/>
            <person name="Bonometti L."/>
            <person name="Westerberg I."/>
            <person name="Brannstrom I.O."/>
            <person name="Guillou S."/>
            <person name="Cros-Aarteil S."/>
            <person name="Calhoun S."/>
            <person name="Haridas S."/>
            <person name="Kuo A."/>
            <person name="Mondo S."/>
            <person name="Pangilinan J."/>
            <person name="Riley R."/>
            <person name="LaButti K."/>
            <person name="Andreopoulos B."/>
            <person name="Lipzen A."/>
            <person name="Chen C."/>
            <person name="Yanf M."/>
            <person name="Daum C."/>
            <person name="Ng V."/>
            <person name="Clum A."/>
            <person name="Steindorff A."/>
            <person name="Ohm R."/>
            <person name="Martin F."/>
            <person name="Silar P."/>
            <person name="Natvig D."/>
            <person name="Lalanne C."/>
            <person name="Gautier V."/>
            <person name="Ament-velasquez S.L."/>
            <person name="Kruys A."/>
            <person name="Hutchinson M.I."/>
            <person name="Powell A.J."/>
            <person name="Barry K."/>
            <person name="Miller A.N."/>
            <person name="Grigoriev I.V."/>
            <person name="Debuchy R."/>
            <person name="Gladieux P."/>
            <person name="Thoren M.H."/>
            <person name="Johannesson H."/>
        </authorList>
    </citation>
    <scope>NUCLEOTIDE SEQUENCE</scope>
    <source>
        <strain evidence="2">SMH3187-1</strain>
    </source>
</reference>
<protein>
    <submittedName>
        <fullName evidence="2">Uncharacterized protein</fullName>
    </submittedName>
</protein>
<dbReference type="AlphaFoldDB" id="A0AA40KA57"/>
<evidence type="ECO:0000313" key="3">
    <source>
        <dbReference type="Proteomes" id="UP001172155"/>
    </source>
</evidence>
<feature type="compositionally biased region" description="Basic and acidic residues" evidence="1">
    <location>
        <begin position="7"/>
        <end position="18"/>
    </location>
</feature>
<keyword evidence="3" id="KW-1185">Reference proteome</keyword>
<feature type="compositionally biased region" description="Low complexity" evidence="1">
    <location>
        <begin position="23"/>
        <end position="40"/>
    </location>
</feature>
<name>A0AA40KA57_9PEZI</name>
<sequence>MGHGWAKAKDDAAGDRVHGGTRPAGSIAFSGFSGSFISPSVADDTNEPATTLLARTRQLHADMDGRPRASKEEQPRRAKNRGRGRGFGPSHKSSPPKADGRTRRRPTPRRHLHTTITYTAQTVQFLCYQHGGMVVLASFFSRSCNPLDFWFVRFFAGSRVGLRGGDHRTLGWLALCLAHLGLLMREFLSLSRFSCSLMIPGVDRQIGRQVGRQMNCIFLFKQHRASVKGVSVKVFTNRVCVYSCL</sequence>
<evidence type="ECO:0000313" key="2">
    <source>
        <dbReference type="EMBL" id="KAK0751037.1"/>
    </source>
</evidence>
<evidence type="ECO:0000256" key="1">
    <source>
        <dbReference type="SAM" id="MobiDB-lite"/>
    </source>
</evidence>